<keyword evidence="2" id="KW-0812">Transmembrane</keyword>
<evidence type="ECO:0000256" key="1">
    <source>
        <dbReference type="SAM" id="MobiDB-lite"/>
    </source>
</evidence>
<accession>A0A810MVH5</accession>
<feature type="transmembrane region" description="Helical" evidence="2">
    <location>
        <begin position="80"/>
        <end position="102"/>
    </location>
</feature>
<evidence type="ECO:0000313" key="3">
    <source>
        <dbReference type="EMBL" id="BCJ64550.1"/>
    </source>
</evidence>
<dbReference type="Proteomes" id="UP000680866">
    <property type="component" value="Chromosome"/>
</dbReference>
<dbReference type="EMBL" id="AP023359">
    <property type="protein sequence ID" value="BCJ64550.1"/>
    <property type="molecule type" value="Genomic_DNA"/>
</dbReference>
<keyword evidence="2" id="KW-0472">Membrane</keyword>
<sequence length="318" mass="32598">MVRRPPAPPGSARALPPSPTPRRVPPPPPAQALPPPPTPSRALPPAPTPSRAAAPTPAREPATAGDGTVARPSAKAKLQALISGIAALVLLGVCGLTSYFLVADEREGRDARASGGPAAATQPRDISSQAVDPAPLTVEEVFPAAEIVINSAEPPYEVLKTEVTPDCRSAAGGGIAELLDGAGCTQVVRATLRSPTGEFLLTAGIFNLVDQAAADRVHEGTKPLVAEEKGRFQGMVAGADTEPVALSSAQVGWHSRGHYLAYAVIAKTTGDPIDPGDPHARQILYDVIELHLRGTVLERRATVPTGEAGPAAAAHPGS</sequence>
<name>A0A810MVH5_9ACTN</name>
<evidence type="ECO:0000256" key="2">
    <source>
        <dbReference type="SAM" id="Phobius"/>
    </source>
</evidence>
<dbReference type="RefSeq" id="WP_212822971.1">
    <property type="nucleotide sequence ID" value="NZ_AP023359.1"/>
</dbReference>
<feature type="compositionally biased region" description="Low complexity" evidence="1">
    <location>
        <begin position="49"/>
        <end position="64"/>
    </location>
</feature>
<keyword evidence="2" id="KW-1133">Transmembrane helix</keyword>
<organism evidence="3 4">
    <name type="scientific">Polymorphospora rubra</name>
    <dbReference type="NCBI Taxonomy" id="338584"/>
    <lineage>
        <taxon>Bacteria</taxon>
        <taxon>Bacillati</taxon>
        <taxon>Actinomycetota</taxon>
        <taxon>Actinomycetes</taxon>
        <taxon>Micromonosporales</taxon>
        <taxon>Micromonosporaceae</taxon>
        <taxon>Polymorphospora</taxon>
    </lineage>
</organism>
<protein>
    <submittedName>
        <fullName evidence="3">Uncharacterized protein</fullName>
    </submittedName>
</protein>
<proteinExistence type="predicted"/>
<keyword evidence="4" id="KW-1185">Reference proteome</keyword>
<gene>
    <name evidence="3" type="ORF">Prubr_15710</name>
</gene>
<evidence type="ECO:0000313" key="4">
    <source>
        <dbReference type="Proteomes" id="UP000680866"/>
    </source>
</evidence>
<dbReference type="KEGG" id="pry:Prubr_15710"/>
<feature type="region of interest" description="Disordered" evidence="1">
    <location>
        <begin position="1"/>
        <end position="70"/>
    </location>
</feature>
<feature type="compositionally biased region" description="Pro residues" evidence="1">
    <location>
        <begin position="16"/>
        <end position="48"/>
    </location>
</feature>
<reference evidence="3" key="1">
    <citation type="submission" date="2020-08" db="EMBL/GenBank/DDBJ databases">
        <title>Whole genome shotgun sequence of Polymorphospora rubra NBRC 101157.</title>
        <authorList>
            <person name="Komaki H."/>
            <person name="Tamura T."/>
        </authorList>
    </citation>
    <scope>NUCLEOTIDE SEQUENCE</scope>
    <source>
        <strain evidence="3">NBRC 101157</strain>
    </source>
</reference>
<dbReference type="AlphaFoldDB" id="A0A810MVH5"/>